<dbReference type="InterPro" id="IPR036390">
    <property type="entry name" value="WH_DNA-bd_sf"/>
</dbReference>
<evidence type="ECO:0000256" key="3">
    <source>
        <dbReference type="ARBA" id="ARBA00023125"/>
    </source>
</evidence>
<dbReference type="OrthoDB" id="8097684at2"/>
<dbReference type="Pfam" id="PF00126">
    <property type="entry name" value="HTH_1"/>
    <property type="match status" value="1"/>
</dbReference>
<dbReference type="GO" id="GO:0003700">
    <property type="term" value="F:DNA-binding transcription factor activity"/>
    <property type="evidence" value="ECO:0007669"/>
    <property type="project" value="InterPro"/>
</dbReference>
<name>A0A4D7DRR7_9HYPH</name>
<evidence type="ECO:0000256" key="4">
    <source>
        <dbReference type="ARBA" id="ARBA00023163"/>
    </source>
</evidence>
<dbReference type="InterPro" id="IPR050176">
    <property type="entry name" value="LTTR"/>
</dbReference>
<dbReference type="GO" id="GO:0003677">
    <property type="term" value="F:DNA binding"/>
    <property type="evidence" value="ECO:0007669"/>
    <property type="project" value="UniProtKB-KW"/>
</dbReference>
<dbReference type="EMBL" id="CP039691">
    <property type="protein sequence ID" value="QCI98367.1"/>
    <property type="molecule type" value="Genomic_DNA"/>
</dbReference>
<evidence type="ECO:0000313" key="8">
    <source>
        <dbReference type="Proteomes" id="UP000298545"/>
    </source>
</evidence>
<dbReference type="Gene3D" id="1.10.10.10">
    <property type="entry name" value="Winged helix-like DNA-binding domain superfamily/Winged helix DNA-binding domain"/>
    <property type="match status" value="1"/>
</dbReference>
<dbReference type="Gene3D" id="3.40.190.10">
    <property type="entry name" value="Periplasmic binding protein-like II"/>
    <property type="match status" value="2"/>
</dbReference>
<dbReference type="Proteomes" id="UP000826513">
    <property type="component" value="Chromosome 1"/>
</dbReference>
<proteinExistence type="inferred from homology"/>
<evidence type="ECO:0000259" key="5">
    <source>
        <dbReference type="PROSITE" id="PS50931"/>
    </source>
</evidence>
<protein>
    <submittedName>
        <fullName evidence="6">LysR family transcriptional regulator</fullName>
    </submittedName>
</protein>
<dbReference type="AlphaFoldDB" id="A0A4D7DRR7"/>
<evidence type="ECO:0000256" key="2">
    <source>
        <dbReference type="ARBA" id="ARBA00023015"/>
    </source>
</evidence>
<comment type="similarity">
    <text evidence="1">Belongs to the LysR transcriptional regulatory family.</text>
</comment>
<dbReference type="PROSITE" id="PS50931">
    <property type="entry name" value="HTH_LYSR"/>
    <property type="match status" value="1"/>
</dbReference>
<dbReference type="InterPro" id="IPR000847">
    <property type="entry name" value="LysR_HTH_N"/>
</dbReference>
<evidence type="ECO:0000313" key="7">
    <source>
        <dbReference type="EMBL" id="QYA06176.1"/>
    </source>
</evidence>
<dbReference type="InterPro" id="IPR005119">
    <property type="entry name" value="LysR_subst-bd"/>
</dbReference>
<dbReference type="SUPFAM" id="SSF53850">
    <property type="entry name" value="Periplasmic binding protein-like II"/>
    <property type="match status" value="1"/>
</dbReference>
<dbReference type="RefSeq" id="WP_027676883.1">
    <property type="nucleotide sequence ID" value="NZ_CP039691.1"/>
</dbReference>
<keyword evidence="9" id="KW-1185">Reference proteome</keyword>
<accession>A0A4D7DRR7</accession>
<dbReference type="PANTHER" id="PTHR30579">
    <property type="entry name" value="TRANSCRIPTIONAL REGULATOR"/>
    <property type="match status" value="1"/>
</dbReference>
<keyword evidence="4" id="KW-0804">Transcription</keyword>
<dbReference type="InterPro" id="IPR036388">
    <property type="entry name" value="WH-like_DNA-bd_sf"/>
</dbReference>
<organism evidence="6 8">
    <name type="scientific">Agrobacterium larrymoorei</name>
    <dbReference type="NCBI Taxonomy" id="160699"/>
    <lineage>
        <taxon>Bacteria</taxon>
        <taxon>Pseudomonadati</taxon>
        <taxon>Pseudomonadota</taxon>
        <taxon>Alphaproteobacteria</taxon>
        <taxon>Hyphomicrobiales</taxon>
        <taxon>Rhizobiaceae</taxon>
        <taxon>Rhizobium/Agrobacterium group</taxon>
        <taxon>Agrobacterium</taxon>
    </lineage>
</organism>
<feature type="domain" description="HTH lysR-type" evidence="5">
    <location>
        <begin position="5"/>
        <end position="62"/>
    </location>
</feature>
<sequence length="280" mass="29803">MIQDLPSQLLRSFVTVVDCRSLAIAAPRLGRSESAISLQMARLEKLVGQALFDRDGRGLKVNQTGNLLLMHARMILEKIDAARAELDAAGTAYFRIGVVQDFVGAVLKPALSDINRTHPGATVSIIVAGTSELLKALSEEKIDVALCASEPISGTPSITLPMRWFGDIGLTDGDVVPLIGITGFCPFMVAAKNALTAAGRSWHVVLETPSLEGVQAAVEAGLGLTCRTKLGINLPPIEEGLLPNLPSAPYSIIKRNSPRKDAALAAELITRHLNLMNVAR</sequence>
<dbReference type="KEGG" id="alf:CFBP5473_10895"/>
<dbReference type="EMBL" id="CP072167">
    <property type="protein sequence ID" value="QYA06176.1"/>
    <property type="molecule type" value="Genomic_DNA"/>
</dbReference>
<dbReference type="Pfam" id="PF03466">
    <property type="entry name" value="LysR_substrate"/>
    <property type="match status" value="1"/>
</dbReference>
<keyword evidence="2" id="KW-0805">Transcription regulation</keyword>
<evidence type="ECO:0000313" key="9">
    <source>
        <dbReference type="Proteomes" id="UP000826513"/>
    </source>
</evidence>
<keyword evidence="3" id="KW-0238">DNA-binding</keyword>
<reference evidence="6 8" key="1">
    <citation type="submission" date="2019-04" db="EMBL/GenBank/DDBJ databases">
        <title>Complete genome sequence of Agrobacterium larrymoorei CFBP5473.</title>
        <authorList>
            <person name="Haryono M."/>
            <person name="Chou L."/>
            <person name="Lin Y.-C."/>
            <person name="Lai E.-M."/>
            <person name="Kuo C.-H."/>
        </authorList>
    </citation>
    <scope>NUCLEOTIDE SEQUENCE [LARGE SCALE GENOMIC DNA]</scope>
    <source>
        <strain evidence="6 8">CFBP5473</strain>
    </source>
</reference>
<evidence type="ECO:0000256" key="1">
    <source>
        <dbReference type="ARBA" id="ARBA00009437"/>
    </source>
</evidence>
<dbReference type="SUPFAM" id="SSF46785">
    <property type="entry name" value="Winged helix' DNA-binding domain"/>
    <property type="match status" value="1"/>
</dbReference>
<dbReference type="PANTHER" id="PTHR30579:SF7">
    <property type="entry name" value="HTH-TYPE TRANSCRIPTIONAL REGULATOR LRHA-RELATED"/>
    <property type="match status" value="1"/>
</dbReference>
<dbReference type="Proteomes" id="UP000298545">
    <property type="component" value="Chromosome circular"/>
</dbReference>
<dbReference type="STRING" id="1367849.GCA_000518585_04368"/>
<evidence type="ECO:0000313" key="6">
    <source>
        <dbReference type="EMBL" id="QCI98367.1"/>
    </source>
</evidence>
<gene>
    <name evidence="6" type="ORF">CFBP5473_10895</name>
    <name evidence="7" type="ORF">J5285_08825</name>
</gene>
<reference evidence="7 9" key="2">
    <citation type="submission" date="2021-03" db="EMBL/GenBank/DDBJ databases">
        <title>Rapid diversification of plasmids in a genus of pathogenic and nitrogen fixing bacteria.</title>
        <authorList>
            <person name="Weisberg A.J."/>
            <person name="Miller M."/>
            <person name="Ream W."/>
            <person name="Grunwald N.J."/>
            <person name="Chang J.H."/>
        </authorList>
    </citation>
    <scope>NUCLEOTIDE SEQUENCE [LARGE SCALE GENOMIC DNA]</scope>
    <source>
        <strain evidence="7 9">AF3.44</strain>
    </source>
</reference>